<sequence length="94" mass="11376">METIIIGIILGTMLLLFRLYRRKKEFNFYFRNRYLESKAFYFYLFNDTPSITLVNDINITEALKYLQQNFHAQIKHIYTYNDYAHEIAISKGAY</sequence>
<keyword evidence="1" id="KW-0812">Transmembrane</keyword>
<gene>
    <name evidence="2" type="ORF">OD355_07855</name>
</gene>
<organism evidence="2 3">
    <name type="scientific">Haoranjiania flava</name>
    <dbReference type="NCBI Taxonomy" id="1856322"/>
    <lineage>
        <taxon>Bacteria</taxon>
        <taxon>Pseudomonadati</taxon>
        <taxon>Bacteroidota</taxon>
        <taxon>Chitinophagia</taxon>
        <taxon>Chitinophagales</taxon>
        <taxon>Chitinophagaceae</taxon>
        <taxon>Haoranjiania</taxon>
    </lineage>
</organism>
<name>A0AAE3IM53_9BACT</name>
<protein>
    <submittedName>
        <fullName evidence="2">Uncharacterized protein</fullName>
    </submittedName>
</protein>
<dbReference type="RefSeq" id="WP_263037914.1">
    <property type="nucleotide sequence ID" value="NZ_JAOTPL010000009.1"/>
</dbReference>
<keyword evidence="1" id="KW-1133">Transmembrane helix</keyword>
<keyword evidence="1" id="KW-0472">Membrane</keyword>
<keyword evidence="3" id="KW-1185">Reference proteome</keyword>
<accession>A0AAE3IM53</accession>
<reference evidence="2" key="1">
    <citation type="submission" date="2022-10" db="EMBL/GenBank/DDBJ databases">
        <authorList>
            <person name="Kim H.S."/>
            <person name="Kim J.-S."/>
            <person name="Suh M.K."/>
            <person name="Eom M.K."/>
            <person name="Lee J.-S."/>
        </authorList>
    </citation>
    <scope>NUCLEOTIDE SEQUENCE</scope>
    <source>
        <strain evidence="2">LIP-5</strain>
    </source>
</reference>
<feature type="transmembrane region" description="Helical" evidence="1">
    <location>
        <begin position="6"/>
        <end position="21"/>
    </location>
</feature>
<dbReference type="AlphaFoldDB" id="A0AAE3IM53"/>
<evidence type="ECO:0000313" key="2">
    <source>
        <dbReference type="EMBL" id="MCU7694428.1"/>
    </source>
</evidence>
<dbReference type="EMBL" id="JAOTPL010000009">
    <property type="protein sequence ID" value="MCU7694428.1"/>
    <property type="molecule type" value="Genomic_DNA"/>
</dbReference>
<proteinExistence type="predicted"/>
<comment type="caution">
    <text evidence="2">The sequence shown here is derived from an EMBL/GenBank/DDBJ whole genome shotgun (WGS) entry which is preliminary data.</text>
</comment>
<evidence type="ECO:0000313" key="3">
    <source>
        <dbReference type="Proteomes" id="UP001209317"/>
    </source>
</evidence>
<evidence type="ECO:0000256" key="1">
    <source>
        <dbReference type="SAM" id="Phobius"/>
    </source>
</evidence>
<dbReference type="Proteomes" id="UP001209317">
    <property type="component" value="Unassembled WGS sequence"/>
</dbReference>